<name>A0A4Y7IZH9_PAPSO</name>
<dbReference type="AlphaFoldDB" id="A0A4Y7IZH9"/>
<dbReference type="InterPro" id="IPR011990">
    <property type="entry name" value="TPR-like_helical_dom_sf"/>
</dbReference>
<dbReference type="Pfam" id="PF01535">
    <property type="entry name" value="PPR"/>
    <property type="match status" value="1"/>
</dbReference>
<evidence type="ECO:0000256" key="1">
    <source>
        <dbReference type="ARBA" id="ARBA00022737"/>
    </source>
</evidence>
<dbReference type="Pfam" id="PF13041">
    <property type="entry name" value="PPR_2"/>
    <property type="match status" value="1"/>
</dbReference>
<dbReference type="FunFam" id="1.25.40.10:FF:000090">
    <property type="entry name" value="Pentatricopeptide repeat-containing protein, chloroplastic"/>
    <property type="match status" value="1"/>
</dbReference>
<dbReference type="InterPro" id="IPR046960">
    <property type="entry name" value="PPR_At4g14850-like_plant"/>
</dbReference>
<dbReference type="InterPro" id="IPR002885">
    <property type="entry name" value="PPR_rpt"/>
</dbReference>
<dbReference type="Pfam" id="PF20431">
    <property type="entry name" value="E_motif"/>
    <property type="match status" value="1"/>
</dbReference>
<dbReference type="STRING" id="3469.A0A4Y7IZH9"/>
<feature type="repeat" description="PPR" evidence="2">
    <location>
        <begin position="60"/>
        <end position="94"/>
    </location>
</feature>
<dbReference type="PANTHER" id="PTHR47926:SF386">
    <property type="entry name" value="PENTATRICOPEPTIDE REPEAT-CONTAINING PROTEIN"/>
    <property type="match status" value="1"/>
</dbReference>
<protein>
    <recommendedName>
        <fullName evidence="5">Pentacotripeptide-repeat region of PRORP domain-containing protein</fullName>
    </recommendedName>
</protein>
<dbReference type="Gramene" id="RZC53596">
    <property type="protein sequence ID" value="RZC53596"/>
    <property type="gene ID" value="C5167_012453"/>
</dbReference>
<gene>
    <name evidence="3" type="ORF">C5167_012453</name>
</gene>
<sequence>MQYTEIQPNLITWTSLISGFAQNGHGDTAIRYFKEMQIHMYAKGGNLYLARKFYDMVNYKELPICKMISGYSSHGQSWEAFEVFNRMQNEKIEPDEITFTGLLSACDHAGLVEKGLKAFNDMISEYRMKPSMHHYSCMVSLLSRCGNLDEALRFVLEMPLEPDAQILGSILSACKEQNKIELGEYLSQYLFKLEPDNSGNYVALSNTCAAAGRWDEMLWLRNIM</sequence>
<dbReference type="EMBL" id="CM010717">
    <property type="protein sequence ID" value="RZC53596.1"/>
    <property type="molecule type" value="Genomic_DNA"/>
</dbReference>
<evidence type="ECO:0000313" key="4">
    <source>
        <dbReference type="Proteomes" id="UP000316621"/>
    </source>
</evidence>
<feature type="repeat" description="PPR" evidence="2">
    <location>
        <begin position="9"/>
        <end position="39"/>
    </location>
</feature>
<keyword evidence="4" id="KW-1185">Reference proteome</keyword>
<reference evidence="3 4" key="1">
    <citation type="journal article" date="2018" name="Science">
        <title>The opium poppy genome and morphinan production.</title>
        <authorList>
            <person name="Guo L."/>
            <person name="Winzer T."/>
            <person name="Yang X."/>
            <person name="Li Y."/>
            <person name="Ning Z."/>
            <person name="He Z."/>
            <person name="Teodor R."/>
            <person name="Lu Y."/>
            <person name="Bowser T.A."/>
            <person name="Graham I.A."/>
            <person name="Ye K."/>
        </authorList>
    </citation>
    <scope>NUCLEOTIDE SEQUENCE [LARGE SCALE GENOMIC DNA]</scope>
    <source>
        <strain evidence="4">cv. HN1</strain>
        <tissue evidence="3">Leaves</tissue>
    </source>
</reference>
<evidence type="ECO:0008006" key="5">
    <source>
        <dbReference type="Google" id="ProtNLM"/>
    </source>
</evidence>
<dbReference type="PANTHER" id="PTHR47926">
    <property type="entry name" value="PENTATRICOPEPTIDE REPEAT-CONTAINING PROTEIN"/>
    <property type="match status" value="1"/>
</dbReference>
<dbReference type="Pfam" id="PF12854">
    <property type="entry name" value="PPR_1"/>
    <property type="match status" value="1"/>
</dbReference>
<dbReference type="GO" id="GO:0003723">
    <property type="term" value="F:RNA binding"/>
    <property type="evidence" value="ECO:0007669"/>
    <property type="project" value="InterPro"/>
</dbReference>
<organism evidence="3 4">
    <name type="scientific">Papaver somniferum</name>
    <name type="common">Opium poppy</name>
    <dbReference type="NCBI Taxonomy" id="3469"/>
    <lineage>
        <taxon>Eukaryota</taxon>
        <taxon>Viridiplantae</taxon>
        <taxon>Streptophyta</taxon>
        <taxon>Embryophyta</taxon>
        <taxon>Tracheophyta</taxon>
        <taxon>Spermatophyta</taxon>
        <taxon>Magnoliopsida</taxon>
        <taxon>Ranunculales</taxon>
        <taxon>Papaveraceae</taxon>
        <taxon>Papaveroideae</taxon>
        <taxon>Papaver</taxon>
    </lineage>
</organism>
<dbReference type="OMA" id="KELPICK"/>
<keyword evidence="1" id="KW-0677">Repeat</keyword>
<accession>A0A4Y7IZH9</accession>
<dbReference type="InterPro" id="IPR046848">
    <property type="entry name" value="E_motif"/>
</dbReference>
<proteinExistence type="predicted"/>
<evidence type="ECO:0000256" key="2">
    <source>
        <dbReference type="PROSITE-ProRule" id="PRU00708"/>
    </source>
</evidence>
<dbReference type="Gene3D" id="1.25.40.10">
    <property type="entry name" value="Tetratricopeptide repeat domain"/>
    <property type="match status" value="2"/>
</dbReference>
<dbReference type="GO" id="GO:0009451">
    <property type="term" value="P:RNA modification"/>
    <property type="evidence" value="ECO:0007669"/>
    <property type="project" value="InterPro"/>
</dbReference>
<dbReference type="NCBIfam" id="TIGR00756">
    <property type="entry name" value="PPR"/>
    <property type="match status" value="3"/>
</dbReference>
<dbReference type="Proteomes" id="UP000316621">
    <property type="component" value="Chromosome 3"/>
</dbReference>
<evidence type="ECO:0000313" key="3">
    <source>
        <dbReference type="EMBL" id="RZC53596.1"/>
    </source>
</evidence>
<dbReference type="PROSITE" id="PS51375">
    <property type="entry name" value="PPR"/>
    <property type="match status" value="2"/>
</dbReference>